<dbReference type="RefSeq" id="WP_114288699.1">
    <property type="nucleotide sequence ID" value="NZ_CP122523.1"/>
</dbReference>
<dbReference type="InterPro" id="IPR027417">
    <property type="entry name" value="P-loop_NTPase"/>
</dbReference>
<dbReference type="GO" id="GO:0016887">
    <property type="term" value="F:ATP hydrolysis activity"/>
    <property type="evidence" value="ECO:0007669"/>
    <property type="project" value="InterPro"/>
</dbReference>
<dbReference type="AlphaFoldDB" id="A0A369B3E7"/>
<dbReference type="CDD" id="cd03221">
    <property type="entry name" value="ABCF_EF-3"/>
    <property type="match status" value="1"/>
</dbReference>
<accession>A0A369B3E7</accession>
<dbReference type="GO" id="GO:0005524">
    <property type="term" value="F:ATP binding"/>
    <property type="evidence" value="ECO:0007669"/>
    <property type="project" value="UniProtKB-KW"/>
</dbReference>
<name>A0A369B3E7_9ENTE</name>
<dbReference type="PROSITE" id="PS50893">
    <property type="entry name" value="ABC_TRANSPORTER_2"/>
    <property type="match status" value="1"/>
</dbReference>
<dbReference type="InterPro" id="IPR003439">
    <property type="entry name" value="ABC_transporter-like_ATP-bd"/>
</dbReference>
<keyword evidence="3" id="KW-0067">ATP-binding</keyword>
<evidence type="ECO:0000256" key="2">
    <source>
        <dbReference type="ARBA" id="ARBA00022741"/>
    </source>
</evidence>
<keyword evidence="4" id="KW-0175">Coiled coil</keyword>
<sequence>MMKLTNISLVEEKTGRYLVQDLDLTINDQTKLAIIGEEGNGKSSLLQVIRERKDLIPYLSVSGEITSSYQHIGYLNQSLVEENSQLVVADLFEEVEWDSLLTEAMAAFQIDNLYSTQLYSELSGGEQLKYQLLAILAKNPDFLLLDEPTNNLDLASIKWLEDFVKNITIPVIFVSHDEAFIQETANQLLHLELTKRNQEPLHTLSHDDFFTYKEKREQGIKTHNQLVKNENRALKKQEDKLQQVWNKAEHQHTQISRADPRLQKKVKALKQQKEKLSVQKDQVMDLRAIEENPSFFFAPVSSPKKKQLIVDFTLDELTNEKGVLSRNIDLPIFTQDKIIITGENGVGKSTLLKQIYLALNKKKELQRWLYAAKIRRSC</sequence>
<dbReference type="PANTHER" id="PTHR19211">
    <property type="entry name" value="ATP-BINDING TRANSPORT PROTEIN-RELATED"/>
    <property type="match status" value="1"/>
</dbReference>
<evidence type="ECO:0000256" key="3">
    <source>
        <dbReference type="ARBA" id="ARBA00022840"/>
    </source>
</evidence>
<dbReference type="SMART" id="SM00382">
    <property type="entry name" value="AAA"/>
    <property type="match status" value="1"/>
</dbReference>
<evidence type="ECO:0000256" key="1">
    <source>
        <dbReference type="ARBA" id="ARBA00022737"/>
    </source>
</evidence>
<dbReference type="Proteomes" id="UP000288197">
    <property type="component" value="Unassembled WGS sequence"/>
</dbReference>
<evidence type="ECO:0000313" key="6">
    <source>
        <dbReference type="Proteomes" id="UP000288197"/>
    </source>
</evidence>
<dbReference type="OrthoDB" id="9760950at2"/>
<organism evidence="5 6">
    <name type="scientific">Vagococcus fluvialis</name>
    <dbReference type="NCBI Taxonomy" id="2738"/>
    <lineage>
        <taxon>Bacteria</taxon>
        <taxon>Bacillati</taxon>
        <taxon>Bacillota</taxon>
        <taxon>Bacilli</taxon>
        <taxon>Lactobacillales</taxon>
        <taxon>Enterococcaceae</taxon>
        <taxon>Vagococcus</taxon>
    </lineage>
</organism>
<dbReference type="PANTHER" id="PTHR19211:SF14">
    <property type="entry name" value="ATP-BINDING CASSETTE SUB-FAMILY F MEMBER 1"/>
    <property type="match status" value="1"/>
</dbReference>
<protein>
    <submittedName>
        <fullName evidence="5">Uncharacterized protein</fullName>
    </submittedName>
</protein>
<keyword evidence="6" id="KW-1185">Reference proteome</keyword>
<dbReference type="SUPFAM" id="SSF52540">
    <property type="entry name" value="P-loop containing nucleoside triphosphate hydrolases"/>
    <property type="match status" value="2"/>
</dbReference>
<keyword evidence="1" id="KW-0677">Repeat</keyword>
<evidence type="ECO:0000313" key="5">
    <source>
        <dbReference type="EMBL" id="RSU05706.1"/>
    </source>
</evidence>
<dbReference type="InterPro" id="IPR050611">
    <property type="entry name" value="ABCF"/>
</dbReference>
<gene>
    <name evidence="5" type="ORF">CBF32_01530</name>
</gene>
<keyword evidence="2" id="KW-0547">Nucleotide-binding</keyword>
<dbReference type="GeneID" id="63145406"/>
<feature type="coiled-coil region" evidence="4">
    <location>
        <begin position="220"/>
        <end position="289"/>
    </location>
</feature>
<evidence type="ECO:0000256" key="4">
    <source>
        <dbReference type="SAM" id="Coils"/>
    </source>
</evidence>
<dbReference type="EMBL" id="NGJX01000001">
    <property type="protein sequence ID" value="RSU05706.1"/>
    <property type="molecule type" value="Genomic_DNA"/>
</dbReference>
<comment type="caution">
    <text evidence="5">The sequence shown here is derived from an EMBL/GenBank/DDBJ whole genome shotgun (WGS) entry which is preliminary data.</text>
</comment>
<reference evidence="5 6" key="1">
    <citation type="submission" date="2017-05" db="EMBL/GenBank/DDBJ databases">
        <title>Vagococcus spp. assemblies.</title>
        <authorList>
            <person name="Gulvik C.A."/>
        </authorList>
    </citation>
    <scope>NUCLEOTIDE SEQUENCE [LARGE SCALE GENOMIC DNA]</scope>
    <source>
        <strain evidence="5 6">NCFB 2497</strain>
    </source>
</reference>
<dbReference type="Gene3D" id="3.40.50.300">
    <property type="entry name" value="P-loop containing nucleotide triphosphate hydrolases"/>
    <property type="match status" value="2"/>
</dbReference>
<proteinExistence type="predicted"/>
<dbReference type="Pfam" id="PF00005">
    <property type="entry name" value="ABC_tran"/>
    <property type="match status" value="1"/>
</dbReference>
<dbReference type="InterPro" id="IPR003593">
    <property type="entry name" value="AAA+_ATPase"/>
</dbReference>